<dbReference type="Pfam" id="PF07690">
    <property type="entry name" value="MFS_1"/>
    <property type="match status" value="1"/>
</dbReference>
<name>A0ABW2VY11_9ACTN</name>
<feature type="transmembrane region" description="Helical" evidence="7">
    <location>
        <begin position="232"/>
        <end position="257"/>
    </location>
</feature>
<evidence type="ECO:0000256" key="1">
    <source>
        <dbReference type="ARBA" id="ARBA00004651"/>
    </source>
</evidence>
<evidence type="ECO:0000256" key="7">
    <source>
        <dbReference type="SAM" id="Phobius"/>
    </source>
</evidence>
<keyword evidence="3" id="KW-1003">Cell membrane</keyword>
<feature type="transmembrane region" description="Helical" evidence="7">
    <location>
        <begin position="53"/>
        <end position="73"/>
    </location>
</feature>
<sequence>MTHAAGRTRRGPLSGAAAVLLVAVFVDALGSGLYMSVSVIFFTRYLHLGSGQVGVGLSVAGGLSFLSLVPIGILADRVGPRRMLIGAHLVRAVLLTCYPFVSGFAPFLLVVSLLAVADRGASPLVQGLFGTAVGKEQRVRAMGRARSLQNLGLALGGLAAGAVLLPDSDGLHVGIVYANSFSFVVAAGLVARLRTVADGAPGGGEGGGGGGGNGGRALSWMQRVSVFRDRRFALLTGLNSLVSLHVTVLTAGVPLWVLAHDRIPRAAIAWTLVLNTVVVVLFQVRATRGIESAADGGRALRRSGVLLAVCCCGLAGTGAVPTVAAVALLLGAVAFQAFAEMYQQAGAWAISYDLAPEDRRQVYLAFFGLGNAARNTYGPLVITFLVVQRGAVGWLLLGGLVLGAGAWAARFSRLVAAPPLVSSSALPHVQGGTRGQRS</sequence>
<keyword evidence="6 7" id="KW-0472">Membrane</keyword>
<dbReference type="RefSeq" id="WP_381247538.1">
    <property type="nucleotide sequence ID" value="NZ_JBHTBI010000002.1"/>
</dbReference>
<dbReference type="InterPro" id="IPR011701">
    <property type="entry name" value="MFS"/>
</dbReference>
<dbReference type="EMBL" id="JBHTEC010000007">
    <property type="protein sequence ID" value="MFD0288380.1"/>
    <property type="molecule type" value="Genomic_DNA"/>
</dbReference>
<reference evidence="9" key="1">
    <citation type="journal article" date="2019" name="Int. J. Syst. Evol. Microbiol.">
        <title>The Global Catalogue of Microorganisms (GCM) 10K type strain sequencing project: providing services to taxonomists for standard genome sequencing and annotation.</title>
        <authorList>
            <consortium name="The Broad Institute Genomics Platform"/>
            <consortium name="The Broad Institute Genome Sequencing Center for Infectious Disease"/>
            <person name="Wu L."/>
            <person name="Ma J."/>
        </authorList>
    </citation>
    <scope>NUCLEOTIDE SEQUENCE [LARGE SCALE GENOMIC DNA]</scope>
    <source>
        <strain evidence="9">CGMCC 4.7198</strain>
    </source>
</reference>
<evidence type="ECO:0000256" key="2">
    <source>
        <dbReference type="ARBA" id="ARBA00022448"/>
    </source>
</evidence>
<keyword evidence="2" id="KW-0813">Transport</keyword>
<dbReference type="InterPro" id="IPR036259">
    <property type="entry name" value="MFS_trans_sf"/>
</dbReference>
<feature type="transmembrane region" description="Helical" evidence="7">
    <location>
        <begin position="171"/>
        <end position="191"/>
    </location>
</feature>
<dbReference type="Proteomes" id="UP001596957">
    <property type="component" value="Unassembled WGS sequence"/>
</dbReference>
<proteinExistence type="predicted"/>
<dbReference type="InterPro" id="IPR050171">
    <property type="entry name" value="MFS_Transporters"/>
</dbReference>
<evidence type="ECO:0000256" key="5">
    <source>
        <dbReference type="ARBA" id="ARBA00022989"/>
    </source>
</evidence>
<evidence type="ECO:0000256" key="6">
    <source>
        <dbReference type="ARBA" id="ARBA00023136"/>
    </source>
</evidence>
<feature type="transmembrane region" description="Helical" evidence="7">
    <location>
        <begin position="391"/>
        <end position="409"/>
    </location>
</feature>
<comment type="caution">
    <text evidence="8">The sequence shown here is derived from an EMBL/GenBank/DDBJ whole genome shotgun (WGS) entry which is preliminary data.</text>
</comment>
<organism evidence="8 9">
    <name type="scientific">Streptomyces lutosisoli</name>
    <dbReference type="NCBI Taxonomy" id="2665721"/>
    <lineage>
        <taxon>Bacteria</taxon>
        <taxon>Bacillati</taxon>
        <taxon>Actinomycetota</taxon>
        <taxon>Actinomycetes</taxon>
        <taxon>Kitasatosporales</taxon>
        <taxon>Streptomycetaceae</taxon>
        <taxon>Streptomyces</taxon>
    </lineage>
</organism>
<feature type="transmembrane region" description="Helical" evidence="7">
    <location>
        <begin position="263"/>
        <end position="284"/>
    </location>
</feature>
<comment type="subcellular location">
    <subcellularLocation>
        <location evidence="1">Cell membrane</location>
        <topology evidence="1">Multi-pass membrane protein</topology>
    </subcellularLocation>
</comment>
<evidence type="ECO:0000256" key="3">
    <source>
        <dbReference type="ARBA" id="ARBA00022475"/>
    </source>
</evidence>
<evidence type="ECO:0000313" key="9">
    <source>
        <dbReference type="Proteomes" id="UP001596957"/>
    </source>
</evidence>
<evidence type="ECO:0000256" key="4">
    <source>
        <dbReference type="ARBA" id="ARBA00022692"/>
    </source>
</evidence>
<feature type="transmembrane region" description="Helical" evidence="7">
    <location>
        <begin position="93"/>
        <end position="116"/>
    </location>
</feature>
<evidence type="ECO:0000313" key="8">
    <source>
        <dbReference type="EMBL" id="MFD0288380.1"/>
    </source>
</evidence>
<feature type="transmembrane region" description="Helical" evidence="7">
    <location>
        <begin position="16"/>
        <end position="41"/>
    </location>
</feature>
<keyword evidence="5 7" id="KW-1133">Transmembrane helix</keyword>
<accession>A0ABW2VY11</accession>
<protein>
    <submittedName>
        <fullName evidence="8">MFS transporter</fullName>
    </submittedName>
</protein>
<gene>
    <name evidence="8" type="ORF">ACFQZP_43580</name>
</gene>
<keyword evidence="4 7" id="KW-0812">Transmembrane</keyword>
<keyword evidence="9" id="KW-1185">Reference proteome</keyword>
<dbReference type="Gene3D" id="1.20.1250.20">
    <property type="entry name" value="MFS general substrate transporter like domains"/>
    <property type="match status" value="1"/>
</dbReference>
<dbReference type="PANTHER" id="PTHR23517:SF2">
    <property type="entry name" value="MULTIDRUG RESISTANCE PROTEIN MDTH"/>
    <property type="match status" value="1"/>
</dbReference>
<dbReference type="PANTHER" id="PTHR23517">
    <property type="entry name" value="RESISTANCE PROTEIN MDTM, PUTATIVE-RELATED-RELATED"/>
    <property type="match status" value="1"/>
</dbReference>
<feature type="transmembrane region" description="Helical" evidence="7">
    <location>
        <begin position="305"/>
        <end position="338"/>
    </location>
</feature>
<dbReference type="SUPFAM" id="SSF103473">
    <property type="entry name" value="MFS general substrate transporter"/>
    <property type="match status" value="1"/>
</dbReference>